<sequence length="61" mass="7116">MKCREEKPFVLRPNVSCLLQLSHNVPQLAKIWRSFTVLPLCVFGAVERGDQRIGYRETKEK</sequence>
<dbReference type="AlphaFoldDB" id="A0A251SGA7"/>
<name>A0A251SGA7_HELAN</name>
<evidence type="ECO:0000313" key="3">
    <source>
        <dbReference type="Proteomes" id="UP000215914"/>
    </source>
</evidence>
<dbReference type="Gramene" id="mRNA:HanXRQr2_Chr16g0735501">
    <property type="protein sequence ID" value="mRNA:HanXRQr2_Chr16g0735501"/>
    <property type="gene ID" value="HanXRQr2_Chr16g0735501"/>
</dbReference>
<organism evidence="2 3">
    <name type="scientific">Helianthus annuus</name>
    <name type="common">Common sunflower</name>
    <dbReference type="NCBI Taxonomy" id="4232"/>
    <lineage>
        <taxon>Eukaryota</taxon>
        <taxon>Viridiplantae</taxon>
        <taxon>Streptophyta</taxon>
        <taxon>Embryophyta</taxon>
        <taxon>Tracheophyta</taxon>
        <taxon>Spermatophyta</taxon>
        <taxon>Magnoliopsida</taxon>
        <taxon>eudicotyledons</taxon>
        <taxon>Gunneridae</taxon>
        <taxon>Pentapetalae</taxon>
        <taxon>asterids</taxon>
        <taxon>campanulids</taxon>
        <taxon>Asterales</taxon>
        <taxon>Asteraceae</taxon>
        <taxon>Asteroideae</taxon>
        <taxon>Heliantheae alliance</taxon>
        <taxon>Heliantheae</taxon>
        <taxon>Helianthus</taxon>
    </lineage>
</organism>
<reference evidence="1 3" key="1">
    <citation type="journal article" date="2017" name="Nature">
        <title>The sunflower genome provides insights into oil metabolism, flowering and Asterid evolution.</title>
        <authorList>
            <person name="Badouin H."/>
            <person name="Gouzy J."/>
            <person name="Grassa C.J."/>
            <person name="Murat F."/>
            <person name="Staton S.E."/>
            <person name="Cottret L."/>
            <person name="Lelandais-Briere C."/>
            <person name="Owens G.L."/>
            <person name="Carrere S."/>
            <person name="Mayjonade B."/>
            <person name="Legrand L."/>
            <person name="Gill N."/>
            <person name="Kane N.C."/>
            <person name="Bowers J.E."/>
            <person name="Hubner S."/>
            <person name="Bellec A."/>
            <person name="Berard A."/>
            <person name="Berges H."/>
            <person name="Blanchet N."/>
            <person name="Boniface M.C."/>
            <person name="Brunel D."/>
            <person name="Catrice O."/>
            <person name="Chaidir N."/>
            <person name="Claudel C."/>
            <person name="Donnadieu C."/>
            <person name="Faraut T."/>
            <person name="Fievet G."/>
            <person name="Helmstetter N."/>
            <person name="King M."/>
            <person name="Knapp S.J."/>
            <person name="Lai Z."/>
            <person name="Le Paslier M.C."/>
            <person name="Lippi Y."/>
            <person name="Lorenzon L."/>
            <person name="Mandel J.R."/>
            <person name="Marage G."/>
            <person name="Marchand G."/>
            <person name="Marquand E."/>
            <person name="Bret-Mestries E."/>
            <person name="Morien E."/>
            <person name="Nambeesan S."/>
            <person name="Nguyen T."/>
            <person name="Pegot-Espagnet P."/>
            <person name="Pouilly N."/>
            <person name="Raftis F."/>
            <person name="Sallet E."/>
            <person name="Schiex T."/>
            <person name="Thomas J."/>
            <person name="Vandecasteele C."/>
            <person name="Vares D."/>
            <person name="Vear F."/>
            <person name="Vautrin S."/>
            <person name="Crespi M."/>
            <person name="Mangin B."/>
            <person name="Burke J.M."/>
            <person name="Salse J."/>
            <person name="Munos S."/>
            <person name="Vincourt P."/>
            <person name="Rieseberg L.H."/>
            <person name="Langlade N.B."/>
        </authorList>
    </citation>
    <scope>NUCLEOTIDE SEQUENCE [LARGE SCALE GENOMIC DNA]</scope>
    <source>
        <strain evidence="3">cv. SF193</strain>
        <tissue evidence="1">Leaves</tissue>
    </source>
</reference>
<gene>
    <name evidence="2" type="ORF">HannXRQ_Chr14g0439521</name>
    <name evidence="1" type="ORF">HanXRQr2_Chr16g0735501</name>
</gene>
<proteinExistence type="predicted"/>
<dbReference type="InParanoid" id="A0A251SGA7"/>
<dbReference type="Proteomes" id="UP000215914">
    <property type="component" value="Chromosome 14"/>
</dbReference>
<accession>A0A251SGA7</accession>
<evidence type="ECO:0000313" key="1">
    <source>
        <dbReference type="EMBL" id="KAF5758965.1"/>
    </source>
</evidence>
<reference evidence="1" key="3">
    <citation type="submission" date="2020-06" db="EMBL/GenBank/DDBJ databases">
        <title>Helianthus annuus Genome sequencing and assembly Release 2.</title>
        <authorList>
            <person name="Gouzy J."/>
            <person name="Langlade N."/>
            <person name="Munos S."/>
        </authorList>
    </citation>
    <scope>NUCLEOTIDE SEQUENCE</scope>
    <source>
        <tissue evidence="1">Leaves</tissue>
    </source>
</reference>
<evidence type="ECO:0000313" key="2">
    <source>
        <dbReference type="EMBL" id="OTF97879.1"/>
    </source>
</evidence>
<dbReference type="EMBL" id="MNCJ02000331">
    <property type="protein sequence ID" value="KAF5758965.1"/>
    <property type="molecule type" value="Genomic_DNA"/>
</dbReference>
<reference evidence="2" key="2">
    <citation type="submission" date="2017-02" db="EMBL/GenBank/DDBJ databases">
        <title>Sunflower complete genome.</title>
        <authorList>
            <person name="Langlade N."/>
            <person name="Munos S."/>
        </authorList>
    </citation>
    <scope>NUCLEOTIDE SEQUENCE [LARGE SCALE GENOMIC DNA]</scope>
    <source>
        <tissue evidence="2">Leaves</tissue>
    </source>
</reference>
<protein>
    <submittedName>
        <fullName evidence="2">Uncharacterized protein</fullName>
    </submittedName>
</protein>
<dbReference type="EMBL" id="CM007903">
    <property type="protein sequence ID" value="OTF97879.1"/>
    <property type="molecule type" value="Genomic_DNA"/>
</dbReference>
<keyword evidence="3" id="KW-1185">Reference proteome</keyword>